<dbReference type="InterPro" id="IPR023091">
    <property type="entry name" value="MetalPrtase_cat_dom_sf_prd"/>
</dbReference>
<dbReference type="Pfam" id="PF02130">
    <property type="entry name" value="YbeY"/>
    <property type="match status" value="1"/>
</dbReference>
<evidence type="ECO:0000256" key="9">
    <source>
        <dbReference type="HAMAP-Rule" id="MF_00009"/>
    </source>
</evidence>
<keyword evidence="2 9" id="KW-0690">Ribosome biogenesis</keyword>
<comment type="function">
    <text evidence="9">Single strand-specific metallo-endoribonuclease involved in late-stage 70S ribosome quality control and in maturation of the 3' terminus of the 16S rRNA.</text>
</comment>
<sequence>MEISVINQSEEKQWSRFRKDFSIIAKRTEEILKLEKEYSASVIFVNPEEIHEINKTYRGIDRPTDVISFALMDSEDDYEMMEDDNELGDIFINVEAIRNQAKEYGHSLRREVCFLFTHGLLHLLGYDHMEEDEEKEMFALQDVILDEIVPKKVRA</sequence>
<dbReference type="PANTHER" id="PTHR46986">
    <property type="entry name" value="ENDORIBONUCLEASE YBEY, CHLOROPLASTIC"/>
    <property type="match status" value="1"/>
</dbReference>
<feature type="binding site" evidence="9">
    <location>
        <position position="128"/>
    </location>
    <ligand>
        <name>Zn(2+)</name>
        <dbReference type="ChEBI" id="CHEBI:29105"/>
        <note>catalytic</note>
    </ligand>
</feature>
<dbReference type="GO" id="GO:0008270">
    <property type="term" value="F:zinc ion binding"/>
    <property type="evidence" value="ECO:0007669"/>
    <property type="project" value="UniProtKB-UniRule"/>
</dbReference>
<dbReference type="PROSITE" id="PS01306">
    <property type="entry name" value="UPF0054"/>
    <property type="match status" value="1"/>
</dbReference>
<dbReference type="GO" id="GO:0005737">
    <property type="term" value="C:cytoplasm"/>
    <property type="evidence" value="ECO:0007669"/>
    <property type="project" value="UniProtKB-SubCell"/>
</dbReference>
<comment type="subcellular location">
    <subcellularLocation>
        <location evidence="9">Cytoplasm</location>
    </subcellularLocation>
</comment>
<dbReference type="GO" id="GO:0004521">
    <property type="term" value="F:RNA endonuclease activity"/>
    <property type="evidence" value="ECO:0007669"/>
    <property type="project" value="UniProtKB-UniRule"/>
</dbReference>
<comment type="cofactor">
    <cofactor evidence="9">
        <name>Zn(2+)</name>
        <dbReference type="ChEBI" id="CHEBI:29105"/>
    </cofactor>
    <text evidence="9">Binds 1 zinc ion.</text>
</comment>
<evidence type="ECO:0000256" key="4">
    <source>
        <dbReference type="ARBA" id="ARBA00022722"/>
    </source>
</evidence>
<name>A0A6N4TFP7_9FIRM</name>
<dbReference type="EC" id="3.1.-.-" evidence="9"/>
<evidence type="ECO:0000256" key="5">
    <source>
        <dbReference type="ARBA" id="ARBA00022723"/>
    </source>
</evidence>
<keyword evidence="11" id="KW-1185">Reference proteome</keyword>
<evidence type="ECO:0000256" key="8">
    <source>
        <dbReference type="ARBA" id="ARBA00022833"/>
    </source>
</evidence>
<dbReference type="NCBIfam" id="TIGR00043">
    <property type="entry name" value="rRNA maturation RNase YbeY"/>
    <property type="match status" value="1"/>
</dbReference>
<keyword evidence="6 9" id="KW-0255">Endonuclease</keyword>
<keyword evidence="3 9" id="KW-0698">rRNA processing</keyword>
<dbReference type="GO" id="GO:0006364">
    <property type="term" value="P:rRNA processing"/>
    <property type="evidence" value="ECO:0007669"/>
    <property type="project" value="UniProtKB-UniRule"/>
</dbReference>
<keyword evidence="9" id="KW-0963">Cytoplasm</keyword>
<protein>
    <recommendedName>
        <fullName evidence="9">Endoribonuclease YbeY</fullName>
        <ecNumber evidence="9">3.1.-.-</ecNumber>
    </recommendedName>
</protein>
<dbReference type="KEGG" id="aarg:Aargi30884_04760"/>
<dbReference type="Gene3D" id="3.40.390.30">
    <property type="entry name" value="Metalloproteases ('zincins'), catalytic domain"/>
    <property type="match status" value="1"/>
</dbReference>
<evidence type="ECO:0000256" key="2">
    <source>
        <dbReference type="ARBA" id="ARBA00022517"/>
    </source>
</evidence>
<feature type="binding site" evidence="9">
    <location>
        <position position="118"/>
    </location>
    <ligand>
        <name>Zn(2+)</name>
        <dbReference type="ChEBI" id="CHEBI:29105"/>
        <note>catalytic</note>
    </ligand>
</feature>
<gene>
    <name evidence="9 10" type="primary">ybeY</name>
    <name evidence="10" type="ORF">Aargi30884_04760</name>
</gene>
<dbReference type="InterPro" id="IPR002036">
    <property type="entry name" value="YbeY"/>
</dbReference>
<reference evidence="11" key="1">
    <citation type="submission" date="2019-05" db="EMBL/GenBank/DDBJ databases">
        <title>Complete genome sequencing of Absiella argi strain JCM 30884.</title>
        <authorList>
            <person name="Sakamoto M."/>
            <person name="Murakami T."/>
            <person name="Mori H."/>
        </authorList>
    </citation>
    <scope>NUCLEOTIDE SEQUENCE [LARGE SCALE GENOMIC DNA]</scope>
    <source>
        <strain evidence="11">JCM 30884</strain>
    </source>
</reference>
<keyword evidence="4 9" id="KW-0540">Nuclease</keyword>
<evidence type="ECO:0000256" key="1">
    <source>
        <dbReference type="ARBA" id="ARBA00010875"/>
    </source>
</evidence>
<evidence type="ECO:0000313" key="11">
    <source>
        <dbReference type="Proteomes" id="UP000464754"/>
    </source>
</evidence>
<comment type="similarity">
    <text evidence="1 9">Belongs to the endoribonuclease YbeY family.</text>
</comment>
<dbReference type="SUPFAM" id="SSF55486">
    <property type="entry name" value="Metalloproteases ('zincins'), catalytic domain"/>
    <property type="match status" value="1"/>
</dbReference>
<proteinExistence type="inferred from homology"/>
<keyword evidence="7 9" id="KW-0378">Hydrolase</keyword>
<evidence type="ECO:0000256" key="6">
    <source>
        <dbReference type="ARBA" id="ARBA00022759"/>
    </source>
</evidence>
<dbReference type="PANTHER" id="PTHR46986:SF1">
    <property type="entry name" value="ENDORIBONUCLEASE YBEY, CHLOROPLASTIC"/>
    <property type="match status" value="1"/>
</dbReference>
<dbReference type="EMBL" id="AP019695">
    <property type="protein sequence ID" value="BBK21573.1"/>
    <property type="molecule type" value="Genomic_DNA"/>
</dbReference>
<evidence type="ECO:0000313" key="10">
    <source>
        <dbReference type="EMBL" id="BBK21573.1"/>
    </source>
</evidence>
<dbReference type="GO" id="GO:0004222">
    <property type="term" value="F:metalloendopeptidase activity"/>
    <property type="evidence" value="ECO:0007669"/>
    <property type="project" value="InterPro"/>
</dbReference>
<evidence type="ECO:0000256" key="3">
    <source>
        <dbReference type="ARBA" id="ARBA00022552"/>
    </source>
</evidence>
<organism evidence="10 11">
    <name type="scientific">Amedibacterium intestinale</name>
    <dbReference type="NCBI Taxonomy" id="2583452"/>
    <lineage>
        <taxon>Bacteria</taxon>
        <taxon>Bacillati</taxon>
        <taxon>Bacillota</taxon>
        <taxon>Erysipelotrichia</taxon>
        <taxon>Erysipelotrichales</taxon>
        <taxon>Erysipelotrichaceae</taxon>
        <taxon>Amedibacterium</taxon>
    </lineage>
</organism>
<evidence type="ECO:0000256" key="7">
    <source>
        <dbReference type="ARBA" id="ARBA00022801"/>
    </source>
</evidence>
<dbReference type="HAMAP" id="MF_00009">
    <property type="entry name" value="Endoribonucl_YbeY"/>
    <property type="match status" value="1"/>
</dbReference>
<dbReference type="InterPro" id="IPR020549">
    <property type="entry name" value="YbeY_CS"/>
</dbReference>
<feature type="binding site" evidence="9">
    <location>
        <position position="122"/>
    </location>
    <ligand>
        <name>Zn(2+)</name>
        <dbReference type="ChEBI" id="CHEBI:29105"/>
        <note>catalytic</note>
    </ligand>
</feature>
<dbReference type="Proteomes" id="UP000464754">
    <property type="component" value="Chromosome"/>
</dbReference>
<dbReference type="RefSeq" id="WP_118276611.1">
    <property type="nucleotide sequence ID" value="NZ_AP019695.1"/>
</dbReference>
<accession>A0A6N4TFP7</accession>
<keyword evidence="5 9" id="KW-0479">Metal-binding</keyword>
<dbReference type="AlphaFoldDB" id="A0A6N4TFP7"/>
<keyword evidence="8 9" id="KW-0862">Zinc</keyword>